<dbReference type="InterPro" id="IPR036034">
    <property type="entry name" value="PDZ_sf"/>
</dbReference>
<dbReference type="SUPFAM" id="SSF50156">
    <property type="entry name" value="PDZ domain-like"/>
    <property type="match status" value="1"/>
</dbReference>
<proteinExistence type="predicted"/>
<dbReference type="Proteomes" id="UP001159659">
    <property type="component" value="Unassembled WGS sequence"/>
</dbReference>
<gene>
    <name evidence="4" type="ORF">PFR002_LOCUS6024</name>
</gene>
<feature type="compositionally biased region" description="Polar residues" evidence="1">
    <location>
        <begin position="359"/>
        <end position="368"/>
    </location>
</feature>
<sequence>MKTGSSDEPRVTSSAPHHKLQVLLTLHDGERSFGMSLAQKTSSFGAKYTVVSSVFAKSPADRAGVRKGYVVQQINDEPMTGLTVAQVANYFRNVGQARITLEVVESAGPLKTSVGDSMLSVSDGKKIRSSVSGFATVSSGRAIAAPGSALAGLKVVAPKHENVGPDTKPAANSLDSESRDNVCPSNICTAVKSGHVEPSASVKTARGVSHSRLESQSVAPALQSAKPVQCQSIAQEVAVVTTTVDSAAKSVSKKVSNSSAAEKQFTSCKTPNRFVEAIEAPSISASIQVGREHKKPATAAPLKDLPAPAVSTTLLRVPEAAPKATALISAATFSVAAKKSVLTPGLHLIEATRVAAKTPTENSVLQPVSNPSSTSESSLASQVKATGVKPQVFSASGVSSANLKKWPVENVRPAPATVSSVLGAMPRKSATQIPAIYSSKPAVVTAMPPIEVVPRSKDGPAKSKTLTPVRSTTQIATVASVPVPLSPVSRPAPPTTTKTGKKRIRQRTTKSTTGTTSSKGKCKIKKVAKQQQERDGVDSIVENEGVFDNYTFTSDSDLEESPSKKPACRTAKARRRGVTDRTRHSLTIVRLVDMGFKKEDAEASVKEIGDDLDACMLWIISKIEERQFYEDLNRASIQSERSKHDEEKRVKKLEKEKLARADKFMVVFPTSYMVCAESSASHFKNLLLYTIDQVHGSSYLREVLSELMKLESKSIRWYKEASKSYMVELAARLDAAVETHDVMTCCARALASDVSSPNGCIFVRKVLEEIKALKTALFEMPTNQGGVPHAFLECDEATKFDLEDDGFEVIESNDSSKMVRQDRN</sequence>
<dbReference type="SUPFAM" id="SSF46934">
    <property type="entry name" value="UBA-like"/>
    <property type="match status" value="1"/>
</dbReference>
<protein>
    <recommendedName>
        <fullName evidence="6">PDZ domain-containing protein</fullName>
    </recommendedName>
</protein>
<dbReference type="Gene3D" id="2.30.42.10">
    <property type="match status" value="1"/>
</dbReference>
<dbReference type="InterPro" id="IPR009060">
    <property type="entry name" value="UBA-like_sf"/>
</dbReference>
<feature type="compositionally biased region" description="Low complexity" evidence="1">
    <location>
        <begin position="509"/>
        <end position="519"/>
    </location>
</feature>
<comment type="caution">
    <text evidence="4">The sequence shown here is derived from an EMBL/GenBank/DDBJ whole genome shotgun (WGS) entry which is preliminary data.</text>
</comment>
<reference evidence="4" key="1">
    <citation type="submission" date="2022-12" db="EMBL/GenBank/DDBJ databases">
        <authorList>
            <person name="Webb A."/>
        </authorList>
    </citation>
    <scope>NUCLEOTIDE SEQUENCE</scope>
    <source>
        <strain evidence="4">Pf2</strain>
    </source>
</reference>
<dbReference type="InterPro" id="IPR041489">
    <property type="entry name" value="PDZ_6"/>
</dbReference>
<evidence type="ECO:0000313" key="4">
    <source>
        <dbReference type="EMBL" id="CAI5729417.1"/>
    </source>
</evidence>
<dbReference type="SMART" id="SM00228">
    <property type="entry name" value="PDZ"/>
    <property type="match status" value="1"/>
</dbReference>
<dbReference type="AlphaFoldDB" id="A0AAV0TYS1"/>
<feature type="domain" description="UBA" evidence="2">
    <location>
        <begin position="578"/>
        <end position="622"/>
    </location>
</feature>
<evidence type="ECO:0000259" key="3">
    <source>
        <dbReference type="PROSITE" id="PS50106"/>
    </source>
</evidence>
<feature type="domain" description="PDZ" evidence="3">
    <location>
        <begin position="23"/>
        <end position="96"/>
    </location>
</feature>
<dbReference type="PROSITE" id="PS50106">
    <property type="entry name" value="PDZ"/>
    <property type="match status" value="1"/>
</dbReference>
<feature type="region of interest" description="Disordered" evidence="1">
    <location>
        <begin position="359"/>
        <end position="380"/>
    </location>
</feature>
<dbReference type="EMBL" id="CANTFK010000829">
    <property type="protein sequence ID" value="CAI5729417.1"/>
    <property type="molecule type" value="Genomic_DNA"/>
</dbReference>
<feature type="region of interest" description="Disordered" evidence="1">
    <location>
        <begin position="484"/>
        <end position="521"/>
    </location>
</feature>
<feature type="compositionally biased region" description="Basic residues" evidence="1">
    <location>
        <begin position="499"/>
        <end position="508"/>
    </location>
</feature>
<evidence type="ECO:0000259" key="2">
    <source>
        <dbReference type="PROSITE" id="PS50030"/>
    </source>
</evidence>
<dbReference type="PROSITE" id="PS50030">
    <property type="entry name" value="UBA"/>
    <property type="match status" value="1"/>
</dbReference>
<name>A0AAV0TYS1_9STRA</name>
<evidence type="ECO:0000256" key="1">
    <source>
        <dbReference type="SAM" id="MobiDB-lite"/>
    </source>
</evidence>
<feature type="compositionally biased region" description="Low complexity" evidence="1">
    <location>
        <begin position="369"/>
        <end position="380"/>
    </location>
</feature>
<accession>A0AAV0TYS1</accession>
<organism evidence="4 5">
    <name type="scientific">Peronospora farinosa</name>
    <dbReference type="NCBI Taxonomy" id="134698"/>
    <lineage>
        <taxon>Eukaryota</taxon>
        <taxon>Sar</taxon>
        <taxon>Stramenopiles</taxon>
        <taxon>Oomycota</taxon>
        <taxon>Peronosporomycetes</taxon>
        <taxon>Peronosporales</taxon>
        <taxon>Peronosporaceae</taxon>
        <taxon>Peronospora</taxon>
    </lineage>
</organism>
<evidence type="ECO:0000313" key="5">
    <source>
        <dbReference type="Proteomes" id="UP001159659"/>
    </source>
</evidence>
<dbReference type="Pfam" id="PF17820">
    <property type="entry name" value="PDZ_6"/>
    <property type="match status" value="1"/>
</dbReference>
<dbReference type="InterPro" id="IPR015940">
    <property type="entry name" value="UBA"/>
</dbReference>
<evidence type="ECO:0008006" key="6">
    <source>
        <dbReference type="Google" id="ProtNLM"/>
    </source>
</evidence>
<dbReference type="InterPro" id="IPR001478">
    <property type="entry name" value="PDZ"/>
</dbReference>
<feature type="region of interest" description="Disordered" evidence="1">
    <location>
        <begin position="552"/>
        <end position="579"/>
    </location>
</feature>